<dbReference type="AlphaFoldDB" id="A0ABC8R913"/>
<dbReference type="EMBL" id="CAUOFW020001060">
    <property type="protein sequence ID" value="CAK9140672.1"/>
    <property type="molecule type" value="Genomic_DNA"/>
</dbReference>
<evidence type="ECO:0000313" key="2">
    <source>
        <dbReference type="Proteomes" id="UP001642360"/>
    </source>
</evidence>
<keyword evidence="2" id="KW-1185">Reference proteome</keyword>
<sequence length="97" mass="10506">EPYVVSLDAAITDQFEYPVLYHNRASFAHHNVAAVHAAGQCYEASTTIVLIAAPLIIKVPDLGDPLVSVPGSRWRGGLAPSCTNDTIVPYHYGIRFV</sequence>
<reference evidence="1 2" key="1">
    <citation type="submission" date="2024-02" db="EMBL/GenBank/DDBJ databases">
        <authorList>
            <person name="Vignale AGUSTIN F."/>
            <person name="Sosa J E."/>
            <person name="Modenutti C."/>
        </authorList>
    </citation>
    <scope>NUCLEOTIDE SEQUENCE [LARGE SCALE GENOMIC DNA]</scope>
</reference>
<name>A0ABC8R913_9AQUA</name>
<organism evidence="1 2">
    <name type="scientific">Ilex paraguariensis</name>
    <name type="common">yerba mate</name>
    <dbReference type="NCBI Taxonomy" id="185542"/>
    <lineage>
        <taxon>Eukaryota</taxon>
        <taxon>Viridiplantae</taxon>
        <taxon>Streptophyta</taxon>
        <taxon>Embryophyta</taxon>
        <taxon>Tracheophyta</taxon>
        <taxon>Spermatophyta</taxon>
        <taxon>Magnoliopsida</taxon>
        <taxon>eudicotyledons</taxon>
        <taxon>Gunneridae</taxon>
        <taxon>Pentapetalae</taxon>
        <taxon>asterids</taxon>
        <taxon>campanulids</taxon>
        <taxon>Aquifoliales</taxon>
        <taxon>Aquifoliaceae</taxon>
        <taxon>Ilex</taxon>
    </lineage>
</organism>
<gene>
    <name evidence="1" type="ORF">ILEXP_LOCUS8179</name>
</gene>
<feature type="non-terminal residue" evidence="1">
    <location>
        <position position="1"/>
    </location>
</feature>
<protein>
    <submittedName>
        <fullName evidence="1">Uncharacterized protein</fullName>
    </submittedName>
</protein>
<dbReference type="Proteomes" id="UP001642360">
    <property type="component" value="Unassembled WGS sequence"/>
</dbReference>
<proteinExistence type="predicted"/>
<evidence type="ECO:0000313" key="1">
    <source>
        <dbReference type="EMBL" id="CAK9140672.1"/>
    </source>
</evidence>
<comment type="caution">
    <text evidence="1">The sequence shown here is derived from an EMBL/GenBank/DDBJ whole genome shotgun (WGS) entry which is preliminary data.</text>
</comment>
<accession>A0ABC8R913</accession>